<evidence type="ECO:0000256" key="4">
    <source>
        <dbReference type="ARBA" id="ARBA00022792"/>
    </source>
</evidence>
<feature type="compositionally biased region" description="Basic and acidic residues" evidence="9">
    <location>
        <begin position="205"/>
        <end position="225"/>
    </location>
</feature>
<dbReference type="PANTHER" id="PTHR12388">
    <property type="entry name" value="MITOCHONDRIA ASSOCIATED GRANULOCYTE MACROPHAGE CSF SIGNALING MOLECULE"/>
    <property type="match status" value="1"/>
</dbReference>
<feature type="compositionally biased region" description="Acidic residues" evidence="9">
    <location>
        <begin position="226"/>
        <end position="237"/>
    </location>
</feature>
<dbReference type="Proteomes" id="UP000009168">
    <property type="component" value="Unassembled WGS sequence"/>
</dbReference>
<keyword evidence="3" id="KW-0813">Transport</keyword>
<proteinExistence type="inferred from homology"/>
<accession>I7LXR0</accession>
<gene>
    <name evidence="10" type="ORF">TTHERM_00780500</name>
</gene>
<evidence type="ECO:0000256" key="5">
    <source>
        <dbReference type="ARBA" id="ARBA00022927"/>
    </source>
</evidence>
<keyword evidence="6" id="KW-0811">Translocation</keyword>
<comment type="subcellular location">
    <subcellularLocation>
        <location evidence="1">Mitochondrion inner membrane</location>
        <topology evidence="1">Peripheral membrane protein</topology>
    </subcellularLocation>
</comment>
<keyword evidence="7" id="KW-0496">Mitochondrion</keyword>
<feature type="compositionally biased region" description="Basic and acidic residues" evidence="9">
    <location>
        <begin position="266"/>
        <end position="286"/>
    </location>
</feature>
<evidence type="ECO:0000256" key="1">
    <source>
        <dbReference type="ARBA" id="ARBA00004637"/>
    </source>
</evidence>
<keyword evidence="5" id="KW-0653">Protein transport</keyword>
<keyword evidence="11" id="KW-1185">Reference proteome</keyword>
<evidence type="ECO:0000313" key="10">
    <source>
        <dbReference type="EMBL" id="EAS05961.3"/>
    </source>
</evidence>
<evidence type="ECO:0000256" key="2">
    <source>
        <dbReference type="ARBA" id="ARBA00008817"/>
    </source>
</evidence>
<evidence type="ECO:0000256" key="7">
    <source>
        <dbReference type="ARBA" id="ARBA00023128"/>
    </source>
</evidence>
<keyword evidence="4" id="KW-0999">Mitochondrion inner membrane</keyword>
<name>I7LXR0_TETTS</name>
<protein>
    <submittedName>
        <fullName evidence="10">Pam16 protein</fullName>
    </submittedName>
</protein>
<organism evidence="10 11">
    <name type="scientific">Tetrahymena thermophila (strain SB210)</name>
    <dbReference type="NCBI Taxonomy" id="312017"/>
    <lineage>
        <taxon>Eukaryota</taxon>
        <taxon>Sar</taxon>
        <taxon>Alveolata</taxon>
        <taxon>Ciliophora</taxon>
        <taxon>Intramacronucleata</taxon>
        <taxon>Oligohymenophorea</taxon>
        <taxon>Hymenostomatida</taxon>
        <taxon>Tetrahymenina</taxon>
        <taxon>Tetrahymenidae</taxon>
        <taxon>Tetrahymena</taxon>
    </lineage>
</organism>
<evidence type="ECO:0000256" key="6">
    <source>
        <dbReference type="ARBA" id="ARBA00023010"/>
    </source>
</evidence>
<evidence type="ECO:0000256" key="9">
    <source>
        <dbReference type="SAM" id="MobiDB-lite"/>
    </source>
</evidence>
<dbReference type="Gene3D" id="1.10.287.110">
    <property type="entry name" value="DnaJ domain"/>
    <property type="match status" value="1"/>
</dbReference>
<feature type="region of interest" description="Disordered" evidence="9">
    <location>
        <begin position="192"/>
        <end position="310"/>
    </location>
</feature>
<evidence type="ECO:0000256" key="8">
    <source>
        <dbReference type="ARBA" id="ARBA00023136"/>
    </source>
</evidence>
<dbReference type="GO" id="GO:0030150">
    <property type="term" value="P:protein import into mitochondrial matrix"/>
    <property type="evidence" value="ECO:0007669"/>
    <property type="project" value="InterPro"/>
</dbReference>
<keyword evidence="8" id="KW-0472">Membrane</keyword>
<dbReference type="EMBL" id="GG662313">
    <property type="protein sequence ID" value="EAS05961.3"/>
    <property type="molecule type" value="Genomic_DNA"/>
</dbReference>
<evidence type="ECO:0000256" key="3">
    <source>
        <dbReference type="ARBA" id="ARBA00022448"/>
    </source>
</evidence>
<dbReference type="GO" id="GO:0005744">
    <property type="term" value="C:TIM23 mitochondrial import inner membrane translocase complex"/>
    <property type="evidence" value="ECO:0007669"/>
    <property type="project" value="InterPro"/>
</dbReference>
<sequence>MVPNPFFQKVIIKVVTSFAKSFRSAYSSTLKKNNAAQGKKVYKFDWNDIFKHHKLNILNYLNFEKVKAFNPFENLQNKSTDATSKNNIHKMSQLEAFKILGIESETKPTLKMVMEQYLFLYSKNKPENGGSAYIQAKILNAKDMLVEQLGGNSAEMQWREINGFLDDENLVFDKKPEAKKDVKDAQDEILESTLESEDANVNQEEELKKQEEELRKQEEELNEKQDSDEESSDEETETSEKKEGEEDQNKKDNQEIQENDPSLEGEFGKYSEENPDEHENHEKEEHQNDEEVEELMKTLESQNEQPKKKK</sequence>
<evidence type="ECO:0000313" key="11">
    <source>
        <dbReference type="Proteomes" id="UP000009168"/>
    </source>
</evidence>
<reference evidence="11" key="1">
    <citation type="journal article" date="2006" name="PLoS Biol.">
        <title>Macronuclear genome sequence of the ciliate Tetrahymena thermophila, a model eukaryote.</title>
        <authorList>
            <person name="Eisen J.A."/>
            <person name="Coyne R.S."/>
            <person name="Wu M."/>
            <person name="Wu D."/>
            <person name="Thiagarajan M."/>
            <person name="Wortman J.R."/>
            <person name="Badger J.H."/>
            <person name="Ren Q."/>
            <person name="Amedeo P."/>
            <person name="Jones K.M."/>
            <person name="Tallon L.J."/>
            <person name="Delcher A.L."/>
            <person name="Salzberg S.L."/>
            <person name="Silva J.C."/>
            <person name="Haas B.J."/>
            <person name="Majoros W.H."/>
            <person name="Farzad M."/>
            <person name="Carlton J.M."/>
            <person name="Smith R.K. Jr."/>
            <person name="Garg J."/>
            <person name="Pearlman R.E."/>
            <person name="Karrer K.M."/>
            <person name="Sun L."/>
            <person name="Manning G."/>
            <person name="Elde N.C."/>
            <person name="Turkewitz A.P."/>
            <person name="Asai D.J."/>
            <person name="Wilkes D.E."/>
            <person name="Wang Y."/>
            <person name="Cai H."/>
            <person name="Collins K."/>
            <person name="Stewart B.A."/>
            <person name="Lee S.R."/>
            <person name="Wilamowska K."/>
            <person name="Weinberg Z."/>
            <person name="Ruzzo W.L."/>
            <person name="Wloga D."/>
            <person name="Gaertig J."/>
            <person name="Frankel J."/>
            <person name="Tsao C.-C."/>
            <person name="Gorovsky M.A."/>
            <person name="Keeling P.J."/>
            <person name="Waller R.F."/>
            <person name="Patron N.J."/>
            <person name="Cherry J.M."/>
            <person name="Stover N.A."/>
            <person name="Krieger C.J."/>
            <person name="del Toro C."/>
            <person name="Ryder H.F."/>
            <person name="Williamson S.C."/>
            <person name="Barbeau R.A."/>
            <person name="Hamilton E.P."/>
            <person name="Orias E."/>
        </authorList>
    </citation>
    <scope>NUCLEOTIDE SEQUENCE [LARGE SCALE GENOMIC DNA]</scope>
    <source>
        <strain evidence="11">SB210</strain>
    </source>
</reference>
<dbReference type="InterPro" id="IPR036869">
    <property type="entry name" value="J_dom_sf"/>
</dbReference>
<feature type="compositionally biased region" description="Basic and acidic residues" evidence="9">
    <location>
        <begin position="238"/>
        <end position="254"/>
    </location>
</feature>
<dbReference type="KEGG" id="tet:TTHERM_00780500"/>
<dbReference type="GeneID" id="7845032"/>
<dbReference type="OrthoDB" id="10262892at2759"/>
<dbReference type="PANTHER" id="PTHR12388:SF0">
    <property type="entry name" value="MITOCHONDRIAL IMPORT INNER MEMBRANE TRANSLOCASE SUBUNIT TIM16"/>
    <property type="match status" value="1"/>
</dbReference>
<dbReference type="InterPro" id="IPR005341">
    <property type="entry name" value="Tim16"/>
</dbReference>
<dbReference type="RefSeq" id="XP_001026206.3">
    <property type="nucleotide sequence ID" value="XM_001026206.3"/>
</dbReference>
<dbReference type="AlphaFoldDB" id="I7LXR0"/>
<dbReference type="InParanoid" id="I7LXR0"/>
<dbReference type="eggNOG" id="ENOG502T4IZ">
    <property type="taxonomic scope" value="Eukaryota"/>
</dbReference>
<comment type="similarity">
    <text evidence="2">Belongs to the TIM16/PAM16 family.</text>
</comment>